<feature type="compositionally biased region" description="Basic residues" evidence="1">
    <location>
        <begin position="73"/>
        <end position="88"/>
    </location>
</feature>
<protein>
    <submittedName>
        <fullName evidence="3">Uncharacterized protein</fullName>
    </submittedName>
</protein>
<proteinExistence type="predicted"/>
<keyword evidence="2" id="KW-0472">Membrane</keyword>
<evidence type="ECO:0000256" key="2">
    <source>
        <dbReference type="SAM" id="Phobius"/>
    </source>
</evidence>
<accession>A0AAU9F0X1</accession>
<feature type="transmembrane region" description="Helical" evidence="2">
    <location>
        <begin position="141"/>
        <end position="159"/>
    </location>
</feature>
<evidence type="ECO:0000313" key="3">
    <source>
        <dbReference type="EMBL" id="BFF89194.1"/>
    </source>
</evidence>
<evidence type="ECO:0000313" key="4">
    <source>
        <dbReference type="Proteomes" id="UP001500889"/>
    </source>
</evidence>
<feature type="transmembrane region" description="Helical" evidence="2">
    <location>
        <begin position="239"/>
        <end position="257"/>
    </location>
</feature>
<gene>
    <name evidence="3" type="ORF">DMAD_07998</name>
</gene>
<feature type="region of interest" description="Disordered" evidence="1">
    <location>
        <begin position="70"/>
        <end position="92"/>
    </location>
</feature>
<dbReference type="AlphaFoldDB" id="A0AAU9F0X1"/>
<feature type="transmembrane region" description="Helical" evidence="2">
    <location>
        <begin position="272"/>
        <end position="290"/>
    </location>
</feature>
<evidence type="ECO:0000256" key="1">
    <source>
        <dbReference type="SAM" id="MobiDB-lite"/>
    </source>
</evidence>
<feature type="transmembrane region" description="Helical" evidence="2">
    <location>
        <begin position="171"/>
        <end position="187"/>
    </location>
</feature>
<feature type="transmembrane region" description="Helical" evidence="2">
    <location>
        <begin position="207"/>
        <end position="227"/>
    </location>
</feature>
<feature type="transmembrane region" description="Helical" evidence="2">
    <location>
        <begin position="118"/>
        <end position="135"/>
    </location>
</feature>
<dbReference type="Proteomes" id="UP001500889">
    <property type="component" value="Chromosome O"/>
</dbReference>
<name>A0AAU9F0X1_DROMD</name>
<keyword evidence="4" id="KW-1185">Reference proteome</keyword>
<sequence>MEPNVVEKPLPAALSGKRYSKKTEDSWRAAQAELLRADKKLKLKEKNVEVLLAKSFPSTDVKDNILMNTKPSTLKKTKKTKKTTKKTKSSGLKLSHSQEQILIAQVIHQMRLLRHKSAIIDMGLVLLTTTLVSCACLWEKTALLLCGCLLLGPLIWSIGLGTCGRRMCNKVVGVVLSLAAAIAVAEFCPYLEMNLNDYGMVNTYDDIFMVSFVIISALSGISMASAIMRSASGAVGRAILWGFLLPIITFANLLWIPDTGSWNWNNYCTKKTFSIILADMIFMLLTILVIRSEIISKRDKVSFLNDEEMQIVRTDTLKYHHDRYADWNDIPKMKF</sequence>
<keyword evidence="2" id="KW-0812">Transmembrane</keyword>
<dbReference type="EMBL" id="AP029263">
    <property type="protein sequence ID" value="BFF89194.1"/>
    <property type="molecule type" value="Genomic_DNA"/>
</dbReference>
<reference evidence="3 4" key="1">
    <citation type="submission" date="2024-02" db="EMBL/GenBank/DDBJ databases">
        <title>A chromosome-level genome assembly of Drosophila madeirensis, a fruit fly species endemic to Madeira island.</title>
        <authorList>
            <person name="Tomihara K."/>
            <person name="Llopart A."/>
            <person name="Yamamoto D."/>
        </authorList>
    </citation>
    <scope>NUCLEOTIDE SEQUENCE [LARGE SCALE GENOMIC DNA]</scope>
    <source>
        <strain evidence="3 4">RF1</strain>
    </source>
</reference>
<keyword evidence="2" id="KW-1133">Transmembrane helix</keyword>
<organism evidence="3 4">
    <name type="scientific">Drosophila madeirensis</name>
    <name type="common">Fruit fly</name>
    <dbReference type="NCBI Taxonomy" id="30013"/>
    <lineage>
        <taxon>Eukaryota</taxon>
        <taxon>Metazoa</taxon>
        <taxon>Ecdysozoa</taxon>
        <taxon>Arthropoda</taxon>
        <taxon>Hexapoda</taxon>
        <taxon>Insecta</taxon>
        <taxon>Pterygota</taxon>
        <taxon>Neoptera</taxon>
        <taxon>Endopterygota</taxon>
        <taxon>Diptera</taxon>
        <taxon>Brachycera</taxon>
        <taxon>Muscomorpha</taxon>
        <taxon>Ephydroidea</taxon>
        <taxon>Drosophilidae</taxon>
        <taxon>Drosophila</taxon>
        <taxon>Sophophora</taxon>
    </lineage>
</organism>